<evidence type="ECO:0000313" key="3">
    <source>
        <dbReference type="Proteomes" id="UP000478052"/>
    </source>
</evidence>
<proteinExistence type="predicted"/>
<protein>
    <submittedName>
        <fullName evidence="2">Craniofacial development protein 2-like</fullName>
    </submittedName>
</protein>
<sequence>MTSFEVKYSGGKIVPSSDLRVGTTEVEGNVKSWRRIAIWNVRTMLQCGKLENLNIEMARMKVDILGLSEMRWPRAGDLWSGEYRLIHTGTAENNPGIGGVGIIMSKAIGKKIKGFIQYNERIILVKIETKPKDTIIVQVYMHISNSSERELEEVYEGIEKVKGDENLIIMGDWNAVVGKESLGHMIRSYGLGNRNERGDRFYLFFSKSISLIQYNNQITK</sequence>
<dbReference type="InterPro" id="IPR036691">
    <property type="entry name" value="Endo/exonu/phosph_ase_sf"/>
</dbReference>
<feature type="domain" description="Endonuclease/exonuclease/phosphatase" evidence="1">
    <location>
        <begin position="51"/>
        <end position="181"/>
    </location>
</feature>
<feature type="non-terminal residue" evidence="2">
    <location>
        <position position="220"/>
    </location>
</feature>
<evidence type="ECO:0000313" key="2">
    <source>
        <dbReference type="EMBL" id="KAF0748964.1"/>
    </source>
</evidence>
<dbReference type="Proteomes" id="UP000478052">
    <property type="component" value="Unassembled WGS sequence"/>
</dbReference>
<evidence type="ECO:0000259" key="1">
    <source>
        <dbReference type="Pfam" id="PF03372"/>
    </source>
</evidence>
<dbReference type="OrthoDB" id="6600435at2759"/>
<dbReference type="EMBL" id="VUJU01006281">
    <property type="protein sequence ID" value="KAF0748964.1"/>
    <property type="molecule type" value="Genomic_DNA"/>
</dbReference>
<dbReference type="InterPro" id="IPR005135">
    <property type="entry name" value="Endo/exonuclease/phosphatase"/>
</dbReference>
<gene>
    <name evidence="2" type="ORF">FWK35_00017924</name>
</gene>
<reference evidence="2 3" key="1">
    <citation type="submission" date="2019-08" db="EMBL/GenBank/DDBJ databases">
        <title>Whole genome of Aphis craccivora.</title>
        <authorList>
            <person name="Voronova N.V."/>
            <person name="Shulinski R.S."/>
            <person name="Bandarenka Y.V."/>
            <person name="Zhorov D.G."/>
            <person name="Warner D."/>
        </authorList>
    </citation>
    <scope>NUCLEOTIDE SEQUENCE [LARGE SCALE GENOMIC DNA]</scope>
    <source>
        <strain evidence="2">180601</strain>
        <tissue evidence="2">Whole Body</tissue>
    </source>
</reference>
<accession>A0A6G0Y488</accession>
<dbReference type="Pfam" id="PF03372">
    <property type="entry name" value="Exo_endo_phos"/>
    <property type="match status" value="1"/>
</dbReference>
<dbReference type="Gene3D" id="3.60.10.10">
    <property type="entry name" value="Endonuclease/exonuclease/phosphatase"/>
    <property type="match status" value="1"/>
</dbReference>
<keyword evidence="3" id="KW-1185">Reference proteome</keyword>
<dbReference type="CDD" id="cd09076">
    <property type="entry name" value="L1-EN"/>
    <property type="match status" value="1"/>
</dbReference>
<name>A0A6G0Y488_APHCR</name>
<dbReference type="SUPFAM" id="SSF56219">
    <property type="entry name" value="DNase I-like"/>
    <property type="match status" value="1"/>
</dbReference>
<dbReference type="GO" id="GO:0003824">
    <property type="term" value="F:catalytic activity"/>
    <property type="evidence" value="ECO:0007669"/>
    <property type="project" value="InterPro"/>
</dbReference>
<dbReference type="AlphaFoldDB" id="A0A6G0Y488"/>
<comment type="caution">
    <text evidence="2">The sequence shown here is derived from an EMBL/GenBank/DDBJ whole genome shotgun (WGS) entry which is preliminary data.</text>
</comment>
<organism evidence="2 3">
    <name type="scientific">Aphis craccivora</name>
    <name type="common">Cowpea aphid</name>
    <dbReference type="NCBI Taxonomy" id="307492"/>
    <lineage>
        <taxon>Eukaryota</taxon>
        <taxon>Metazoa</taxon>
        <taxon>Ecdysozoa</taxon>
        <taxon>Arthropoda</taxon>
        <taxon>Hexapoda</taxon>
        <taxon>Insecta</taxon>
        <taxon>Pterygota</taxon>
        <taxon>Neoptera</taxon>
        <taxon>Paraneoptera</taxon>
        <taxon>Hemiptera</taxon>
        <taxon>Sternorrhyncha</taxon>
        <taxon>Aphidomorpha</taxon>
        <taxon>Aphidoidea</taxon>
        <taxon>Aphididae</taxon>
        <taxon>Aphidini</taxon>
        <taxon>Aphis</taxon>
        <taxon>Aphis</taxon>
    </lineage>
</organism>